<dbReference type="InterPro" id="IPR004090">
    <property type="entry name" value="Chemotax_Me-accpt_rcpt"/>
</dbReference>
<reference evidence="8 9" key="1">
    <citation type="submission" date="2015-09" db="EMBL/GenBank/DDBJ databases">
        <authorList>
            <consortium name="Swine Surveillance"/>
        </authorList>
    </citation>
    <scope>NUCLEOTIDE SEQUENCE [LARGE SCALE GENOMIC DNA]</scope>
    <source>
        <strain evidence="8 9">CECT 7688</strain>
    </source>
</reference>
<dbReference type="PANTHER" id="PTHR43531">
    <property type="entry name" value="PROTEIN ICFG"/>
    <property type="match status" value="1"/>
</dbReference>
<dbReference type="Gene3D" id="1.10.287.950">
    <property type="entry name" value="Methyl-accepting chemotaxis protein"/>
    <property type="match status" value="1"/>
</dbReference>
<evidence type="ECO:0000313" key="9">
    <source>
        <dbReference type="Proteomes" id="UP000054823"/>
    </source>
</evidence>
<dbReference type="InterPro" id="IPR051310">
    <property type="entry name" value="MCP_chemotaxis"/>
</dbReference>
<feature type="region of interest" description="Disordered" evidence="4">
    <location>
        <begin position="462"/>
        <end position="492"/>
    </location>
</feature>
<evidence type="ECO:0000256" key="1">
    <source>
        <dbReference type="ARBA" id="ARBA00022500"/>
    </source>
</evidence>
<keyword evidence="5" id="KW-0812">Transmembrane</keyword>
<dbReference type="OrthoDB" id="5349256at2"/>
<dbReference type="Gene3D" id="6.10.340.10">
    <property type="match status" value="1"/>
</dbReference>
<dbReference type="GO" id="GO:0007165">
    <property type="term" value="P:signal transduction"/>
    <property type="evidence" value="ECO:0007669"/>
    <property type="project" value="UniProtKB-KW"/>
</dbReference>
<keyword evidence="5" id="KW-0472">Membrane</keyword>
<evidence type="ECO:0000259" key="6">
    <source>
        <dbReference type="PROSITE" id="PS50111"/>
    </source>
</evidence>
<comment type="similarity">
    <text evidence="2">Belongs to the methyl-accepting chemotaxis (MCP) protein family.</text>
</comment>
<dbReference type="GO" id="GO:0004888">
    <property type="term" value="F:transmembrane signaling receptor activity"/>
    <property type="evidence" value="ECO:0007669"/>
    <property type="project" value="InterPro"/>
</dbReference>
<feature type="transmembrane region" description="Helical" evidence="5">
    <location>
        <begin position="286"/>
        <end position="305"/>
    </location>
</feature>
<dbReference type="PROSITE" id="PS50111">
    <property type="entry name" value="CHEMOTAXIS_TRANSDUC_2"/>
    <property type="match status" value="1"/>
</dbReference>
<dbReference type="SUPFAM" id="SSF58104">
    <property type="entry name" value="Methyl-accepting chemotaxis protein (MCP) signaling domain"/>
    <property type="match status" value="1"/>
</dbReference>
<proteinExistence type="inferred from homology"/>
<dbReference type="AlphaFoldDB" id="A0A0P1EKT8"/>
<name>A0A0P1EKT8_9RHOB</name>
<dbReference type="Pfam" id="PF00015">
    <property type="entry name" value="MCPsignal"/>
    <property type="match status" value="1"/>
</dbReference>
<keyword evidence="3" id="KW-0807">Transducer</keyword>
<dbReference type="InterPro" id="IPR004089">
    <property type="entry name" value="MCPsignal_dom"/>
</dbReference>
<evidence type="ECO:0000256" key="2">
    <source>
        <dbReference type="ARBA" id="ARBA00029447"/>
    </source>
</evidence>
<dbReference type="EMBL" id="CYPW01000004">
    <property type="protein sequence ID" value="CUH50899.1"/>
    <property type="molecule type" value="Genomic_DNA"/>
</dbReference>
<feature type="compositionally biased region" description="Low complexity" evidence="4">
    <location>
        <begin position="482"/>
        <end position="492"/>
    </location>
</feature>
<evidence type="ECO:0000256" key="3">
    <source>
        <dbReference type="PROSITE-ProRule" id="PRU00284"/>
    </source>
</evidence>
<dbReference type="Pfam" id="PF00672">
    <property type="entry name" value="HAMP"/>
    <property type="match status" value="1"/>
</dbReference>
<dbReference type="Proteomes" id="UP000054823">
    <property type="component" value="Unassembled WGS sequence"/>
</dbReference>
<dbReference type="RefSeq" id="WP_058238279.1">
    <property type="nucleotide sequence ID" value="NZ_CYPW01000004.1"/>
</dbReference>
<dbReference type="GO" id="GO:0006935">
    <property type="term" value="P:chemotaxis"/>
    <property type="evidence" value="ECO:0007669"/>
    <property type="project" value="UniProtKB-KW"/>
</dbReference>
<evidence type="ECO:0000256" key="5">
    <source>
        <dbReference type="SAM" id="Phobius"/>
    </source>
</evidence>
<dbReference type="CDD" id="cd11386">
    <property type="entry name" value="MCP_signal"/>
    <property type="match status" value="1"/>
</dbReference>
<dbReference type="PROSITE" id="PS50885">
    <property type="entry name" value="HAMP"/>
    <property type="match status" value="1"/>
</dbReference>
<keyword evidence="9" id="KW-1185">Reference proteome</keyword>
<keyword evidence="8" id="KW-0675">Receptor</keyword>
<feature type="compositionally biased region" description="Polar residues" evidence="4">
    <location>
        <begin position="462"/>
        <end position="473"/>
    </location>
</feature>
<dbReference type="SMART" id="SM00283">
    <property type="entry name" value="MA"/>
    <property type="match status" value="1"/>
</dbReference>
<dbReference type="SMART" id="SM01358">
    <property type="entry name" value="HBM"/>
    <property type="match status" value="1"/>
</dbReference>
<evidence type="ECO:0000259" key="7">
    <source>
        <dbReference type="PROSITE" id="PS50885"/>
    </source>
</evidence>
<accession>A0A0P1EKT8</accession>
<dbReference type="GO" id="GO:0016020">
    <property type="term" value="C:membrane"/>
    <property type="evidence" value="ECO:0007669"/>
    <property type="project" value="InterPro"/>
</dbReference>
<feature type="domain" description="HAMP" evidence="7">
    <location>
        <begin position="306"/>
        <end position="358"/>
    </location>
</feature>
<gene>
    <name evidence="8" type="primary">trg_2</name>
    <name evidence="8" type="ORF">SHM7688_00330</name>
</gene>
<organism evidence="8 9">
    <name type="scientific">Shimia marina</name>
    <dbReference type="NCBI Taxonomy" id="321267"/>
    <lineage>
        <taxon>Bacteria</taxon>
        <taxon>Pseudomonadati</taxon>
        <taxon>Pseudomonadota</taxon>
        <taxon>Alphaproteobacteria</taxon>
        <taxon>Rhodobacterales</taxon>
        <taxon>Roseobacteraceae</taxon>
    </lineage>
</organism>
<dbReference type="PRINTS" id="PR00260">
    <property type="entry name" value="CHEMTRNSDUCR"/>
</dbReference>
<feature type="transmembrane region" description="Helical" evidence="5">
    <location>
        <begin position="7"/>
        <end position="31"/>
    </location>
</feature>
<feature type="domain" description="Methyl-accepting transducer" evidence="6">
    <location>
        <begin position="457"/>
        <end position="686"/>
    </location>
</feature>
<keyword evidence="1" id="KW-0145">Chemotaxis</keyword>
<dbReference type="InterPro" id="IPR003660">
    <property type="entry name" value="HAMP_dom"/>
</dbReference>
<dbReference type="PANTHER" id="PTHR43531:SF11">
    <property type="entry name" value="METHYL-ACCEPTING CHEMOTAXIS PROTEIN 3"/>
    <property type="match status" value="1"/>
</dbReference>
<keyword evidence="5" id="KW-1133">Transmembrane helix</keyword>
<sequence length="724" mass="77393">MKRKITVNFAILSIIVMAIGVMAGLAGISLYSHKMRDDMQHRVTLIGDANYAVENLKIEFLSARRAEKDFLLRLSKDYIAQHAEVMTRMNGYISTLEGLLSQVSGLEQAAEDLALLKEHTSQYEASFKDVSDANLRLGLSPSDGLKGELAAAVSAMETSLEGVAIPVLHVKVLTMRQHEKDFLLDPDSKWLNEVKARIEEFKGFPVFFYDSAEQREAIIPMMDAYQTSFASLVQETLTERGARSDVSSHFAAAEPVMGAILTEIHAAAEAIVAESETVSAQAQASARWAAIIGGGLFAIFALLLARGISKPLRRIDEVLKDIMAEDFSKELPKSRIRELSAISDAVGFFRKSEETKSHLTQEITKVIDACGEGDFSRRIDINGAEGAFAELGKGVNTIGDVAEKGLGDVRDALEVLATGDLTHDMPDGQKGVFKDISDTITHLTGSLDGMVRQLSASSQVLNSTSQEISSSVEDASRRGEISAASLEETSSSLQTVAETVNHTANSAQEARSHVNDAQKKAEATRDVADQTVAAIQKIKESSDAISQISGLIEDVAFQTNLLALNAGVEAARAGDAGRGFAVVASEVRALAQRSSEAAHEINTLITSSQTEVANGVNLMDETGNSLGEIMQAVEQVVGKVNEIAENAVDQSAGLSEVNAAVENLDSDSQKSAAMLEETAASGQVLLGEAQNLVRAVEGFTLKHTASAGHPSEIEADLDDAWDAA</sequence>
<dbReference type="InterPro" id="IPR032255">
    <property type="entry name" value="HBM"/>
</dbReference>
<evidence type="ECO:0000256" key="4">
    <source>
        <dbReference type="SAM" id="MobiDB-lite"/>
    </source>
</evidence>
<dbReference type="STRING" id="321267.SHM7688_00330"/>
<evidence type="ECO:0000313" key="8">
    <source>
        <dbReference type="EMBL" id="CUH50899.1"/>
    </source>
</evidence>
<protein>
    <submittedName>
        <fullName evidence="8">Ribose and galactose chemoreceptor protein</fullName>
    </submittedName>
</protein>